<organism evidence="2 3">
    <name type="scientific">Oikopleura dioica</name>
    <name type="common">Tunicate</name>
    <dbReference type="NCBI Taxonomy" id="34765"/>
    <lineage>
        <taxon>Eukaryota</taxon>
        <taxon>Metazoa</taxon>
        <taxon>Chordata</taxon>
        <taxon>Tunicata</taxon>
        <taxon>Appendicularia</taxon>
        <taxon>Copelata</taxon>
        <taxon>Oikopleuridae</taxon>
        <taxon>Oikopleura</taxon>
    </lineage>
</organism>
<sequence length="221" mass="25936">MVPATAQRLNARDEGLDIDSLICGLELEEERLKNERPEDTYFERFFVNLDNYPILPREELIGSFQCRRVRMATWNSDRQKVVLTNTICSPDCTQCNSGEFENCKIYDHSVSERVVEYVREDPKKNQTNYLPSPPAKKKKSTLIEEFKSLFTGKETEEENETEEQIDDRSTQRRNVYEEEPKKILSDSQTWTALFSQQIRLASIENRQSSCFSKNRRNEAKE</sequence>
<protein>
    <submittedName>
        <fullName evidence="2">Oidioi.mRNA.OKI2018_I69.chr2.g5201.t1.cds</fullName>
    </submittedName>
</protein>
<accession>A0ABN7SZS6</accession>
<dbReference type="Proteomes" id="UP001158576">
    <property type="component" value="Chromosome 2"/>
</dbReference>
<evidence type="ECO:0000313" key="2">
    <source>
        <dbReference type="EMBL" id="CAG5110845.1"/>
    </source>
</evidence>
<name>A0ABN7SZS6_OIKDI</name>
<keyword evidence="3" id="KW-1185">Reference proteome</keyword>
<feature type="compositionally biased region" description="Acidic residues" evidence="1">
    <location>
        <begin position="155"/>
        <end position="165"/>
    </location>
</feature>
<reference evidence="2 3" key="1">
    <citation type="submission" date="2021-04" db="EMBL/GenBank/DDBJ databases">
        <authorList>
            <person name="Bliznina A."/>
        </authorList>
    </citation>
    <scope>NUCLEOTIDE SEQUENCE [LARGE SCALE GENOMIC DNA]</scope>
</reference>
<dbReference type="EMBL" id="OU015567">
    <property type="protein sequence ID" value="CAG5110845.1"/>
    <property type="molecule type" value="Genomic_DNA"/>
</dbReference>
<feature type="compositionally biased region" description="Basic and acidic residues" evidence="1">
    <location>
        <begin position="166"/>
        <end position="181"/>
    </location>
</feature>
<evidence type="ECO:0000256" key="1">
    <source>
        <dbReference type="SAM" id="MobiDB-lite"/>
    </source>
</evidence>
<gene>
    <name evidence="2" type="ORF">OKIOD_LOCUS13966</name>
</gene>
<evidence type="ECO:0000313" key="3">
    <source>
        <dbReference type="Proteomes" id="UP001158576"/>
    </source>
</evidence>
<proteinExistence type="predicted"/>
<feature type="region of interest" description="Disordered" evidence="1">
    <location>
        <begin position="152"/>
        <end position="181"/>
    </location>
</feature>